<reference evidence="1 3" key="1">
    <citation type="submission" date="2017-04" db="EMBL/GenBank/DDBJ databases">
        <title>The Characteristic of a Fine Plant Growth-Promoting Rhizobacteria Bacillus mycoides Gnyt1 and its Whole Genome Sequencing Analysis.</title>
        <authorList>
            <person name="Li J.H."/>
            <person name="Yao T."/>
        </authorList>
    </citation>
    <scope>NUCLEOTIDE SEQUENCE [LARGE SCALE GENOMIC DNA]</scope>
    <source>
        <strain evidence="1 3">Gnyt1</strain>
    </source>
</reference>
<dbReference type="AlphaFoldDB" id="A0A1W6AGW9"/>
<gene>
    <name evidence="1" type="ORF">B7492_04360</name>
    <name evidence="2" type="ORF">B7492_11100</name>
</gene>
<dbReference type="EMBL" id="CP020743">
    <property type="protein sequence ID" value="ARJ25069.1"/>
    <property type="molecule type" value="Genomic_DNA"/>
</dbReference>
<accession>A0A1W6AGW9</accession>
<sequence>MLSMVINTKVNKEDVQQIIKQSEIIKKINDSKSIGMDSKVGISLDGKVSLESIVEQTTDAIKISANDIKGVRTNETN</sequence>
<protein>
    <submittedName>
        <fullName evidence="1">Uncharacterized protein</fullName>
    </submittedName>
</protein>
<organism evidence="1 3">
    <name type="scientific">Bacillus mycoides</name>
    <dbReference type="NCBI Taxonomy" id="1405"/>
    <lineage>
        <taxon>Bacteria</taxon>
        <taxon>Bacillati</taxon>
        <taxon>Bacillota</taxon>
        <taxon>Bacilli</taxon>
        <taxon>Bacillales</taxon>
        <taxon>Bacillaceae</taxon>
        <taxon>Bacillus</taxon>
        <taxon>Bacillus cereus group</taxon>
    </lineage>
</organism>
<dbReference type="EMBL" id="CP020743">
    <property type="protein sequence ID" value="ARJ25106.1"/>
    <property type="molecule type" value="Genomic_DNA"/>
</dbReference>
<proteinExistence type="predicted"/>
<name>A0A1W6AGW9_BACMY</name>
<evidence type="ECO:0000313" key="3">
    <source>
        <dbReference type="Proteomes" id="UP000192932"/>
    </source>
</evidence>
<evidence type="ECO:0000313" key="2">
    <source>
        <dbReference type="EMBL" id="ARJ25106.1"/>
    </source>
</evidence>
<dbReference type="Proteomes" id="UP000192932">
    <property type="component" value="Chromosome"/>
</dbReference>
<evidence type="ECO:0000313" key="1">
    <source>
        <dbReference type="EMBL" id="ARJ25069.1"/>
    </source>
</evidence>